<gene>
    <name evidence="1" type="ORF">N7532_002282</name>
</gene>
<sequence>MAKRQSYICKYTDCTNQRERGGYCAKHWKKLNDGKPMFPCAFPDCEKEKRKDKYCIKHWNHMNPGKLHRPCKELRRKDFAASTGRKLTPTANFEPVVNARDSTKDALTLQ</sequence>
<dbReference type="AlphaFoldDB" id="A0A9W9KLC7"/>
<dbReference type="GeneID" id="81353755"/>
<keyword evidence="2" id="KW-1185">Reference proteome</keyword>
<reference evidence="1" key="1">
    <citation type="submission" date="2022-11" db="EMBL/GenBank/DDBJ databases">
        <authorList>
            <person name="Petersen C."/>
        </authorList>
    </citation>
    <scope>NUCLEOTIDE SEQUENCE</scope>
    <source>
        <strain evidence="1">IBT 30761</strain>
    </source>
</reference>
<dbReference type="Proteomes" id="UP001149074">
    <property type="component" value="Unassembled WGS sequence"/>
</dbReference>
<evidence type="ECO:0000313" key="1">
    <source>
        <dbReference type="EMBL" id="KAJ5109637.1"/>
    </source>
</evidence>
<protein>
    <submittedName>
        <fullName evidence="1">Uncharacterized protein</fullName>
    </submittedName>
</protein>
<comment type="caution">
    <text evidence="1">The sequence shown here is derived from an EMBL/GenBank/DDBJ whole genome shotgun (WGS) entry which is preliminary data.</text>
</comment>
<evidence type="ECO:0000313" key="2">
    <source>
        <dbReference type="Proteomes" id="UP001149074"/>
    </source>
</evidence>
<name>A0A9W9KLC7_9EURO</name>
<accession>A0A9W9KLC7</accession>
<proteinExistence type="predicted"/>
<dbReference type="RefSeq" id="XP_056477748.1">
    <property type="nucleotide sequence ID" value="XM_056614776.1"/>
</dbReference>
<dbReference type="EMBL" id="JAPQKI010000003">
    <property type="protein sequence ID" value="KAJ5109637.1"/>
    <property type="molecule type" value="Genomic_DNA"/>
</dbReference>
<reference evidence="1" key="2">
    <citation type="journal article" date="2023" name="IMA Fungus">
        <title>Comparative genomic study of the Penicillium genus elucidates a diverse pangenome and 15 lateral gene transfer events.</title>
        <authorList>
            <person name="Petersen C."/>
            <person name="Sorensen T."/>
            <person name="Nielsen M.R."/>
            <person name="Sondergaard T.E."/>
            <person name="Sorensen J.L."/>
            <person name="Fitzpatrick D.A."/>
            <person name="Frisvad J.C."/>
            <person name="Nielsen K.L."/>
        </authorList>
    </citation>
    <scope>NUCLEOTIDE SEQUENCE</scope>
    <source>
        <strain evidence="1">IBT 30761</strain>
    </source>
</reference>
<organism evidence="1 2">
    <name type="scientific">Penicillium argentinense</name>
    <dbReference type="NCBI Taxonomy" id="1131581"/>
    <lineage>
        <taxon>Eukaryota</taxon>
        <taxon>Fungi</taxon>
        <taxon>Dikarya</taxon>
        <taxon>Ascomycota</taxon>
        <taxon>Pezizomycotina</taxon>
        <taxon>Eurotiomycetes</taxon>
        <taxon>Eurotiomycetidae</taxon>
        <taxon>Eurotiales</taxon>
        <taxon>Aspergillaceae</taxon>
        <taxon>Penicillium</taxon>
    </lineage>
</organism>